<feature type="transmembrane region" description="Helical" evidence="1">
    <location>
        <begin position="121"/>
        <end position="153"/>
    </location>
</feature>
<sequence length="361" mass="41882">MIIYFILLLFLLSNISNNKKKSFAILSFTLFLIGFLRTDSVGTDVKSYCNLFDGIAADFFHIDSLQLMYSDIEFGFIFLIKAIKHIFDDSMTIVRVLFLLSFASLYYCILNLSTKPILTLFIYYSLSFYFFSFNGIRQAFAISLSLLVITIFLKHKLSLRNAIISSLWILIIAFFFHKSLVVSIIVPFILKYTHSKFLSNNKLVLTLIVSLLASIFLSSLLVRAISMLDISFMGSDKYSSYLETVTVQESFSYFSNTLHALFAIFLLYTTHKRNPWLQIYAIGTLILVLLSPLSWLFIRVSDNLKIYIILALPFIWQEWKNSKNSVMYQTITIFYCLVLFVNRIMDDNFKDVVPYVCEIFK</sequence>
<evidence type="ECO:0000313" key="2">
    <source>
        <dbReference type="EMBL" id="MBC8592097.1"/>
    </source>
</evidence>
<feature type="transmembrane region" description="Helical" evidence="1">
    <location>
        <begin position="251"/>
        <end position="270"/>
    </location>
</feature>
<keyword evidence="3" id="KW-1185">Reference proteome</keyword>
<dbReference type="EMBL" id="JACRTF010000001">
    <property type="protein sequence ID" value="MBC8592097.1"/>
    <property type="molecule type" value="Genomic_DNA"/>
</dbReference>
<feature type="transmembrane region" description="Helical" evidence="1">
    <location>
        <begin position="277"/>
        <end position="298"/>
    </location>
</feature>
<reference evidence="2" key="1">
    <citation type="submission" date="2020-08" db="EMBL/GenBank/DDBJ databases">
        <title>Genome public.</title>
        <authorList>
            <person name="Liu C."/>
            <person name="Sun Q."/>
        </authorList>
    </citation>
    <scope>NUCLEOTIDE SEQUENCE</scope>
    <source>
        <strain evidence="2">N12</strain>
    </source>
</reference>
<feature type="transmembrane region" description="Helical" evidence="1">
    <location>
        <begin position="202"/>
        <end position="225"/>
    </location>
</feature>
<feature type="transmembrane region" description="Helical" evidence="1">
    <location>
        <begin position="92"/>
        <end position="109"/>
    </location>
</feature>
<dbReference type="RefSeq" id="WP_262433313.1">
    <property type="nucleotide sequence ID" value="NZ_JACRTF010000001.1"/>
</dbReference>
<feature type="transmembrane region" description="Helical" evidence="1">
    <location>
        <begin position="165"/>
        <end position="190"/>
    </location>
</feature>
<dbReference type="InterPro" id="IPR049458">
    <property type="entry name" value="EpsG-like"/>
</dbReference>
<evidence type="ECO:0000313" key="3">
    <source>
        <dbReference type="Proteomes" id="UP000651085"/>
    </source>
</evidence>
<keyword evidence="1" id="KW-0812">Transmembrane</keyword>
<gene>
    <name evidence="2" type="ORF">H8744_02330</name>
</gene>
<keyword evidence="1" id="KW-1133">Transmembrane helix</keyword>
<feature type="transmembrane region" description="Helical" evidence="1">
    <location>
        <begin position="326"/>
        <end position="345"/>
    </location>
</feature>
<keyword evidence="1" id="KW-0472">Membrane</keyword>
<comment type="caution">
    <text evidence="2">The sequence shown here is derived from an EMBL/GenBank/DDBJ whole genome shotgun (WGS) entry which is preliminary data.</text>
</comment>
<dbReference type="AlphaFoldDB" id="A0A926F320"/>
<proteinExistence type="predicted"/>
<dbReference type="Pfam" id="PF14897">
    <property type="entry name" value="EpsG"/>
    <property type="match status" value="1"/>
</dbReference>
<accession>A0A926F320</accession>
<dbReference type="Proteomes" id="UP000651085">
    <property type="component" value="Unassembled WGS sequence"/>
</dbReference>
<protein>
    <submittedName>
        <fullName evidence="2">EpsG family protein</fullName>
    </submittedName>
</protein>
<organism evidence="2 3">
    <name type="scientific">Jilunia laotingensis</name>
    <dbReference type="NCBI Taxonomy" id="2763675"/>
    <lineage>
        <taxon>Bacteria</taxon>
        <taxon>Pseudomonadati</taxon>
        <taxon>Bacteroidota</taxon>
        <taxon>Bacteroidia</taxon>
        <taxon>Bacteroidales</taxon>
        <taxon>Bacteroidaceae</taxon>
        <taxon>Jilunia</taxon>
    </lineage>
</organism>
<name>A0A926F320_9BACT</name>
<evidence type="ECO:0000256" key="1">
    <source>
        <dbReference type="SAM" id="Phobius"/>
    </source>
</evidence>